<gene>
    <name evidence="3" type="ORF">PACLA_8A041270</name>
</gene>
<accession>A0A6S7GU38</accession>
<dbReference type="Proteomes" id="UP001152795">
    <property type="component" value="Unassembled WGS sequence"/>
</dbReference>
<feature type="domain" description="Retrovirus-related Pol polyprotein from transposon TNT 1-94-like beta-barrel" evidence="2">
    <location>
        <begin position="69"/>
        <end position="151"/>
    </location>
</feature>
<dbReference type="Pfam" id="PF13976">
    <property type="entry name" value="gag_pre-integrs"/>
    <property type="match status" value="1"/>
</dbReference>
<evidence type="ECO:0000313" key="3">
    <source>
        <dbReference type="EMBL" id="CAB3995165.1"/>
    </source>
</evidence>
<evidence type="ECO:0000259" key="2">
    <source>
        <dbReference type="Pfam" id="PF22936"/>
    </source>
</evidence>
<dbReference type="EMBL" id="CACRXK020002613">
    <property type="protein sequence ID" value="CAB3995165.1"/>
    <property type="molecule type" value="Genomic_DNA"/>
</dbReference>
<evidence type="ECO:0000313" key="4">
    <source>
        <dbReference type="Proteomes" id="UP001152795"/>
    </source>
</evidence>
<evidence type="ECO:0000259" key="1">
    <source>
        <dbReference type="Pfam" id="PF13976"/>
    </source>
</evidence>
<dbReference type="InterPro" id="IPR025724">
    <property type="entry name" value="GAG-pre-integrase_dom"/>
</dbReference>
<dbReference type="Pfam" id="PF22936">
    <property type="entry name" value="Pol_BBD"/>
    <property type="match status" value="1"/>
</dbReference>
<feature type="domain" description="GAG-pre-integrase" evidence="1">
    <location>
        <begin position="183"/>
        <end position="254"/>
    </location>
</feature>
<dbReference type="InterPro" id="IPR054722">
    <property type="entry name" value="PolX-like_BBD"/>
</dbReference>
<dbReference type="OrthoDB" id="8067992at2759"/>
<protein>
    <submittedName>
        <fullName evidence="3">Uncharacterized protein</fullName>
    </submittedName>
</protein>
<keyword evidence="4" id="KW-1185">Reference proteome</keyword>
<sequence length="281" mass="31815">MVVKKKVMLFEIVLRKRKKNSIDEMKIKENLTNHQSTMQLLLMGTLIRMMILALFFAVGLSVMKGGDYWIIDSGASQHMTSSRDLLMNYQEFLEPEPVVLGDCRSVHSLGTGEMSITMLLGPKEKDERKSTMTKVLYVPKLAANLFSAWAAVMKEKVVQFEHALCWIKDSQGNVVARGRLVGNMYSLDCRVERQEKQVSVAERSSDKLNLWHQRMAHLNAGQMKTMVSREMVTGTDTPRTGKLDFCEACAEGKSHRAPFKPVGEVQSKKRLQLVTVMSLDQ</sequence>
<comment type="caution">
    <text evidence="3">The sequence shown here is derived from an EMBL/GenBank/DDBJ whole genome shotgun (WGS) entry which is preliminary data.</text>
</comment>
<proteinExistence type="predicted"/>
<organism evidence="3 4">
    <name type="scientific">Paramuricea clavata</name>
    <name type="common">Red gorgonian</name>
    <name type="synonym">Violescent sea-whip</name>
    <dbReference type="NCBI Taxonomy" id="317549"/>
    <lineage>
        <taxon>Eukaryota</taxon>
        <taxon>Metazoa</taxon>
        <taxon>Cnidaria</taxon>
        <taxon>Anthozoa</taxon>
        <taxon>Octocorallia</taxon>
        <taxon>Malacalcyonacea</taxon>
        <taxon>Plexauridae</taxon>
        <taxon>Paramuricea</taxon>
    </lineage>
</organism>
<dbReference type="AlphaFoldDB" id="A0A6S7GU38"/>
<reference evidence="3" key="1">
    <citation type="submission" date="2020-04" db="EMBL/GenBank/DDBJ databases">
        <authorList>
            <person name="Alioto T."/>
            <person name="Alioto T."/>
            <person name="Gomez Garrido J."/>
        </authorList>
    </citation>
    <scope>NUCLEOTIDE SEQUENCE</scope>
    <source>
        <strain evidence="3">A484AB</strain>
    </source>
</reference>
<name>A0A6S7GU38_PARCT</name>